<organism evidence="9 10">
    <name type="scientific">Caloramator quimbayensis</name>
    <dbReference type="NCBI Taxonomy" id="1147123"/>
    <lineage>
        <taxon>Bacteria</taxon>
        <taxon>Bacillati</taxon>
        <taxon>Bacillota</taxon>
        <taxon>Clostridia</taxon>
        <taxon>Eubacteriales</taxon>
        <taxon>Clostridiaceae</taxon>
        <taxon>Caloramator</taxon>
    </lineage>
</organism>
<evidence type="ECO:0000256" key="6">
    <source>
        <dbReference type="ARBA" id="ARBA00023163"/>
    </source>
</evidence>
<keyword evidence="8" id="KW-0408">Iron</keyword>
<name>A0A1T4WXZ4_9CLOT</name>
<keyword evidence="4" id="KW-0805">Transcription regulation</keyword>
<dbReference type="CDD" id="cd07153">
    <property type="entry name" value="Fur_like"/>
    <property type="match status" value="1"/>
</dbReference>
<keyword evidence="6" id="KW-0804">Transcription</keyword>
<dbReference type="Gene3D" id="1.10.10.10">
    <property type="entry name" value="Winged helix-like DNA-binding domain superfamily/Winged helix DNA-binding domain"/>
    <property type="match status" value="1"/>
</dbReference>
<sequence>MKDKDINQMFLSIGIKNTKHRRDIIKILDASNKPLSVEEIYLLLKENNSSINLSTVYRTMEKLIEKNIIIQNNPFNDNIYRYQMCKDKHRHHIVCIKCSKIVEIEECPFKDFEDKIKKETGFDIENHKFEIYGYCNNCKKNKE</sequence>
<dbReference type="InterPro" id="IPR036390">
    <property type="entry name" value="WH_DNA-bd_sf"/>
</dbReference>
<dbReference type="Pfam" id="PF01475">
    <property type="entry name" value="FUR"/>
    <property type="match status" value="1"/>
</dbReference>
<comment type="cofactor">
    <cofactor evidence="7">
        <name>Zn(2+)</name>
        <dbReference type="ChEBI" id="CHEBI:29105"/>
    </cofactor>
    <text evidence="7">Binds 1 zinc ion per subunit.</text>
</comment>
<feature type="binding site" evidence="7">
    <location>
        <position position="135"/>
    </location>
    <ligand>
        <name>Zn(2+)</name>
        <dbReference type="ChEBI" id="CHEBI:29105"/>
    </ligand>
</feature>
<comment type="similarity">
    <text evidence="1">Belongs to the Fur family.</text>
</comment>
<gene>
    <name evidence="9" type="ORF">SAMN05443428_10466</name>
</gene>
<dbReference type="STRING" id="1147123.SAMN05443428_10466"/>
<dbReference type="InterPro" id="IPR002481">
    <property type="entry name" value="FUR"/>
</dbReference>
<evidence type="ECO:0000256" key="5">
    <source>
        <dbReference type="ARBA" id="ARBA00023125"/>
    </source>
</evidence>
<feature type="binding site" evidence="7">
    <location>
        <position position="95"/>
    </location>
    <ligand>
        <name>Zn(2+)</name>
        <dbReference type="ChEBI" id="CHEBI:29105"/>
    </ligand>
</feature>
<dbReference type="SUPFAM" id="SSF46785">
    <property type="entry name" value="Winged helix' DNA-binding domain"/>
    <property type="match status" value="1"/>
</dbReference>
<dbReference type="GO" id="GO:0045892">
    <property type="term" value="P:negative regulation of DNA-templated transcription"/>
    <property type="evidence" value="ECO:0007669"/>
    <property type="project" value="TreeGrafter"/>
</dbReference>
<keyword evidence="10" id="KW-1185">Reference proteome</keyword>
<evidence type="ECO:0000256" key="7">
    <source>
        <dbReference type="PIRSR" id="PIRSR602481-1"/>
    </source>
</evidence>
<dbReference type="GO" id="GO:0003700">
    <property type="term" value="F:DNA-binding transcription factor activity"/>
    <property type="evidence" value="ECO:0007669"/>
    <property type="project" value="InterPro"/>
</dbReference>
<dbReference type="EMBL" id="FUYH01000004">
    <property type="protein sequence ID" value="SKA81481.1"/>
    <property type="molecule type" value="Genomic_DNA"/>
</dbReference>
<keyword evidence="5" id="KW-0238">DNA-binding</keyword>
<dbReference type="Proteomes" id="UP000190105">
    <property type="component" value="Unassembled WGS sequence"/>
</dbReference>
<evidence type="ECO:0000313" key="10">
    <source>
        <dbReference type="Proteomes" id="UP000190105"/>
    </source>
</evidence>
<feature type="binding site" evidence="8">
    <location>
        <position position="127"/>
    </location>
    <ligand>
        <name>Fe cation</name>
        <dbReference type="ChEBI" id="CHEBI:24875"/>
    </ligand>
</feature>
<keyword evidence="3 7" id="KW-0862">Zinc</keyword>
<dbReference type="OrthoDB" id="8659436at2"/>
<dbReference type="AlphaFoldDB" id="A0A1T4WXZ4"/>
<dbReference type="GO" id="GO:0000976">
    <property type="term" value="F:transcription cis-regulatory region binding"/>
    <property type="evidence" value="ECO:0007669"/>
    <property type="project" value="TreeGrafter"/>
</dbReference>
<reference evidence="10" key="1">
    <citation type="submission" date="2017-02" db="EMBL/GenBank/DDBJ databases">
        <authorList>
            <person name="Varghese N."/>
            <person name="Submissions S."/>
        </authorList>
    </citation>
    <scope>NUCLEOTIDE SEQUENCE [LARGE SCALE GENOMIC DNA]</scope>
    <source>
        <strain evidence="10">USBA 833</strain>
    </source>
</reference>
<dbReference type="PANTHER" id="PTHR33202:SF7">
    <property type="entry name" value="FERRIC UPTAKE REGULATION PROTEIN"/>
    <property type="match status" value="1"/>
</dbReference>
<proteinExistence type="inferred from homology"/>
<accession>A0A1T4WXZ4</accession>
<dbReference type="InterPro" id="IPR036388">
    <property type="entry name" value="WH-like_DNA-bd_sf"/>
</dbReference>
<feature type="binding site" evidence="7">
    <location>
        <position position="138"/>
    </location>
    <ligand>
        <name>Zn(2+)</name>
        <dbReference type="ChEBI" id="CHEBI:29105"/>
    </ligand>
</feature>
<evidence type="ECO:0000256" key="8">
    <source>
        <dbReference type="PIRSR" id="PIRSR602481-2"/>
    </source>
</evidence>
<comment type="cofactor">
    <cofactor evidence="8">
        <name>Mn(2+)</name>
        <dbReference type="ChEBI" id="CHEBI:29035"/>
    </cofactor>
    <cofactor evidence="8">
        <name>Fe(2+)</name>
        <dbReference type="ChEBI" id="CHEBI:29033"/>
    </cofactor>
    <text evidence="8">Binds 1 Mn(2+) or Fe(2+) ion per subunit.</text>
</comment>
<evidence type="ECO:0000256" key="3">
    <source>
        <dbReference type="ARBA" id="ARBA00022833"/>
    </source>
</evidence>
<dbReference type="PANTHER" id="PTHR33202">
    <property type="entry name" value="ZINC UPTAKE REGULATION PROTEIN"/>
    <property type="match status" value="1"/>
</dbReference>
<evidence type="ECO:0000313" key="9">
    <source>
        <dbReference type="EMBL" id="SKA81481.1"/>
    </source>
</evidence>
<dbReference type="GO" id="GO:0008270">
    <property type="term" value="F:zinc ion binding"/>
    <property type="evidence" value="ECO:0007669"/>
    <property type="project" value="TreeGrafter"/>
</dbReference>
<evidence type="ECO:0000256" key="4">
    <source>
        <dbReference type="ARBA" id="ARBA00023015"/>
    </source>
</evidence>
<keyword evidence="7" id="KW-0479">Metal-binding</keyword>
<dbReference type="GO" id="GO:1900376">
    <property type="term" value="P:regulation of secondary metabolite biosynthetic process"/>
    <property type="evidence" value="ECO:0007669"/>
    <property type="project" value="TreeGrafter"/>
</dbReference>
<evidence type="ECO:0000256" key="2">
    <source>
        <dbReference type="ARBA" id="ARBA00022491"/>
    </source>
</evidence>
<dbReference type="RefSeq" id="WP_078695700.1">
    <property type="nucleotide sequence ID" value="NZ_FUYH01000004.1"/>
</dbReference>
<feature type="binding site" evidence="7">
    <location>
        <position position="98"/>
    </location>
    <ligand>
        <name>Zn(2+)</name>
        <dbReference type="ChEBI" id="CHEBI:29105"/>
    </ligand>
</feature>
<keyword evidence="2" id="KW-0678">Repressor</keyword>
<protein>
    <submittedName>
        <fullName evidence="9">Fur family transcriptional regulator, ferric uptake regulator</fullName>
    </submittedName>
</protein>
<evidence type="ECO:0000256" key="1">
    <source>
        <dbReference type="ARBA" id="ARBA00007957"/>
    </source>
</evidence>
<feature type="binding site" evidence="8">
    <location>
        <position position="89"/>
    </location>
    <ligand>
        <name>Fe cation</name>
        <dbReference type="ChEBI" id="CHEBI:24875"/>
    </ligand>
</feature>
<dbReference type="InterPro" id="IPR043135">
    <property type="entry name" value="Fur_C"/>
</dbReference>
<dbReference type="Gene3D" id="3.30.1490.190">
    <property type="match status" value="1"/>
</dbReference>